<sequence>MGDYKYGIVVDLGLLGLRAQIYRWEDPGHLKDLALDETLKSPPKIAQEQGWSHKITPGASTFGEKPGKIWKQHYKKLMKFAEGVIPKDKWHDTPVYVLATAGMRLLPEQQQEKILSETCKALQKHTDFKIGSCSEHVQVIDGATEGIYGWLALNYLMGKFDNYDLQAQDHELVGFMDMGGASTQVAFVPTQDEIAKHDEDLFKVILRNQNGDLQNWRVFTGTWLGFGANQARKRHLDNLISLLLSSNVKYSGNKVNDPCLPSGAEIPDYTYNNKKYTIKGTGNYEVCLKEIYPLLMKHMPCTEEPCLFNGMHAPKMNFEKDKFVGVSEYWYTANDIFHSGGEYNFHSFNDKVREYCESSWDTILSNSKNGEYLNLKEPFLLDACFKASWVINVLHEGFGLPRLGLEVDPQDDKETSEMKEVQGIHVPFKSADSIEGEELSWTLGKALLVASSQVDYKKGAEPVGITGSAMSLKTGFDSDVDGIHSSALFYLFFFLLLVAFGFMGRKLGYLKAAKKFIPTRVPGPVTRVLTAARNKSPPELQRYFNSALSYIKLQEQEDINIDLEGGRHFSSSSPVPSDGSSLRTRSTINLGDLDEAPHQVEFFNKPFMNPKKGPIYGHRNESRDSIHRVSSLGSMKGRPETALMNFYRLFLLGTLAIALPVGSFKAQEITRLTPVIVPEATKEVAVQKQSVSRMDTAWASFIRNAKTAKSVLKAEMKELFVEKPKAMVQGLIDEATADQSTIRVAGEFDPYDSESESEDEESDLDSDEEEPLVTTRKSQPSYLKANMRDFSYQPYVRARPPPPRLIYDKRLLYKKRELLYEKL</sequence>
<dbReference type="VEuPathDB" id="FungiDB:C7M61_002219"/>
<dbReference type="Pfam" id="PF01150">
    <property type="entry name" value="GDA1_CD39"/>
    <property type="match status" value="1"/>
</dbReference>
<keyword evidence="4" id="KW-0067">ATP-binding</keyword>
<dbReference type="Gene3D" id="3.30.420.40">
    <property type="match status" value="1"/>
</dbReference>
<dbReference type="STRING" id="418784.A0A2P7YSH6"/>
<evidence type="ECO:0008006" key="10">
    <source>
        <dbReference type="Google" id="ProtNLM"/>
    </source>
</evidence>
<dbReference type="InterPro" id="IPR000407">
    <property type="entry name" value="GDA1_CD39_NTPase"/>
</dbReference>
<dbReference type="GO" id="GO:0045134">
    <property type="term" value="F:UDP phosphatase activity"/>
    <property type="evidence" value="ECO:0007669"/>
    <property type="project" value="TreeGrafter"/>
</dbReference>
<evidence type="ECO:0000313" key="9">
    <source>
        <dbReference type="Proteomes" id="UP000241107"/>
    </source>
</evidence>
<evidence type="ECO:0000256" key="7">
    <source>
        <dbReference type="SAM" id="Phobius"/>
    </source>
</evidence>
<evidence type="ECO:0000313" key="8">
    <source>
        <dbReference type="EMBL" id="PSK38914.1"/>
    </source>
</evidence>
<organism evidence="8 9">
    <name type="scientific">Candidozyma pseudohaemuli</name>
    <dbReference type="NCBI Taxonomy" id="418784"/>
    <lineage>
        <taxon>Eukaryota</taxon>
        <taxon>Fungi</taxon>
        <taxon>Dikarya</taxon>
        <taxon>Ascomycota</taxon>
        <taxon>Saccharomycotina</taxon>
        <taxon>Pichiomycetes</taxon>
        <taxon>Metschnikowiaceae</taxon>
        <taxon>Candidozyma</taxon>
    </lineage>
</organism>
<feature type="binding site" evidence="4">
    <location>
        <begin position="180"/>
        <end position="184"/>
    </location>
    <ligand>
        <name>ATP</name>
        <dbReference type="ChEBI" id="CHEBI:30616"/>
    </ligand>
</feature>
<keyword evidence="2 5" id="KW-0378">Hydrolase</keyword>
<keyword evidence="9" id="KW-1185">Reference proteome</keyword>
<name>A0A2P7YSH6_9ASCO</name>
<dbReference type="PROSITE" id="PS01238">
    <property type="entry name" value="GDA1_CD39_NTPASE"/>
    <property type="match status" value="1"/>
</dbReference>
<feature type="transmembrane region" description="Helical" evidence="7">
    <location>
        <begin position="487"/>
        <end position="504"/>
    </location>
</feature>
<feature type="transmembrane region" description="Helical" evidence="7">
    <location>
        <begin position="645"/>
        <end position="664"/>
    </location>
</feature>
<dbReference type="GO" id="GO:0046036">
    <property type="term" value="P:CTP metabolic process"/>
    <property type="evidence" value="ECO:0007669"/>
    <property type="project" value="TreeGrafter"/>
</dbReference>
<dbReference type="OrthoDB" id="6372431at2759"/>
<comment type="similarity">
    <text evidence="1 5">Belongs to the GDA1/CD39 NTPase family.</text>
</comment>
<dbReference type="GO" id="GO:0005524">
    <property type="term" value="F:ATP binding"/>
    <property type="evidence" value="ECO:0007669"/>
    <property type="project" value="UniProtKB-KW"/>
</dbReference>
<feature type="compositionally biased region" description="Acidic residues" evidence="6">
    <location>
        <begin position="749"/>
        <end position="771"/>
    </location>
</feature>
<dbReference type="PANTHER" id="PTHR11782:SF121">
    <property type="entry name" value="NUCLEOSIDE-DIPHOSPHATASE MIG-23"/>
    <property type="match status" value="1"/>
</dbReference>
<dbReference type="EMBL" id="PYFQ01000004">
    <property type="protein sequence ID" value="PSK38914.1"/>
    <property type="molecule type" value="Genomic_DNA"/>
</dbReference>
<dbReference type="GO" id="GO:0005794">
    <property type="term" value="C:Golgi apparatus"/>
    <property type="evidence" value="ECO:0007669"/>
    <property type="project" value="UniProtKB-ARBA"/>
</dbReference>
<evidence type="ECO:0000256" key="2">
    <source>
        <dbReference type="ARBA" id="ARBA00022801"/>
    </source>
</evidence>
<feature type="compositionally biased region" description="Low complexity" evidence="6">
    <location>
        <begin position="570"/>
        <end position="581"/>
    </location>
</feature>
<protein>
    <recommendedName>
        <fullName evidence="10">Golgi apyrase</fullName>
    </recommendedName>
</protein>
<dbReference type="PANTHER" id="PTHR11782">
    <property type="entry name" value="ADENOSINE/GUANOSINE DIPHOSPHATASE"/>
    <property type="match status" value="1"/>
</dbReference>
<dbReference type="Proteomes" id="UP000241107">
    <property type="component" value="Unassembled WGS sequence"/>
</dbReference>
<comment type="caution">
    <text evidence="8">The sequence shown here is derived from an EMBL/GenBank/DDBJ whole genome shotgun (WGS) entry which is preliminary data.</text>
</comment>
<dbReference type="GO" id="GO:0017111">
    <property type="term" value="F:ribonucleoside triphosphate phosphatase activity"/>
    <property type="evidence" value="ECO:0007669"/>
    <property type="project" value="TreeGrafter"/>
</dbReference>
<dbReference type="GeneID" id="36565608"/>
<evidence type="ECO:0000256" key="1">
    <source>
        <dbReference type="ARBA" id="ARBA00009283"/>
    </source>
</evidence>
<evidence type="ECO:0000256" key="5">
    <source>
        <dbReference type="RuleBase" id="RU003833"/>
    </source>
</evidence>
<keyword evidence="7" id="KW-0472">Membrane</keyword>
<keyword evidence="7" id="KW-1133">Transmembrane helix</keyword>
<keyword evidence="4" id="KW-0547">Nucleotide-binding</keyword>
<keyword evidence="7" id="KW-0812">Transmembrane</keyword>
<feature type="region of interest" description="Disordered" evidence="6">
    <location>
        <begin position="565"/>
        <end position="584"/>
    </location>
</feature>
<dbReference type="GO" id="GO:0004382">
    <property type="term" value="F:GDP phosphatase activity"/>
    <property type="evidence" value="ECO:0007669"/>
    <property type="project" value="TreeGrafter"/>
</dbReference>
<evidence type="ECO:0000256" key="6">
    <source>
        <dbReference type="SAM" id="MobiDB-lite"/>
    </source>
</evidence>
<feature type="region of interest" description="Disordered" evidence="6">
    <location>
        <begin position="748"/>
        <end position="780"/>
    </location>
</feature>
<dbReference type="AlphaFoldDB" id="A0A2P7YSH6"/>
<dbReference type="RefSeq" id="XP_024714100.1">
    <property type="nucleotide sequence ID" value="XM_024857601.1"/>
</dbReference>
<dbReference type="GO" id="GO:0006256">
    <property type="term" value="P:UDP catabolic process"/>
    <property type="evidence" value="ECO:0007669"/>
    <property type="project" value="TreeGrafter"/>
</dbReference>
<evidence type="ECO:0000256" key="4">
    <source>
        <dbReference type="PIRSR" id="PIRSR600407-2"/>
    </source>
</evidence>
<evidence type="ECO:0000256" key="3">
    <source>
        <dbReference type="PIRSR" id="PIRSR600407-1"/>
    </source>
</evidence>
<feature type="active site" description="Proton acceptor" evidence="3">
    <location>
        <position position="145"/>
    </location>
</feature>
<dbReference type="GO" id="GO:0016020">
    <property type="term" value="C:membrane"/>
    <property type="evidence" value="ECO:0007669"/>
    <property type="project" value="TreeGrafter"/>
</dbReference>
<dbReference type="Gene3D" id="3.30.420.150">
    <property type="entry name" value="Exopolyphosphatase. Domain 2"/>
    <property type="match status" value="1"/>
</dbReference>
<gene>
    <name evidence="8" type="ORF">C7M61_002219</name>
</gene>
<accession>A0A2P7YSH6</accession>
<proteinExistence type="inferred from homology"/>
<reference evidence="8 9" key="1">
    <citation type="submission" date="2018-03" db="EMBL/GenBank/DDBJ databases">
        <title>Candida pseudohaemulonii genome assembly and annotation.</title>
        <authorList>
            <person name="Munoz J.F."/>
            <person name="Gade L.G."/>
            <person name="Chow N.A."/>
            <person name="Litvintseva A.P."/>
            <person name="Loparev V.N."/>
            <person name="Cuomo C.A."/>
        </authorList>
    </citation>
    <scope>NUCLEOTIDE SEQUENCE [LARGE SCALE GENOMIC DNA]</scope>
    <source>
        <strain evidence="8 9">B12108</strain>
    </source>
</reference>